<feature type="compositionally biased region" description="Polar residues" evidence="1">
    <location>
        <begin position="17"/>
        <end position="41"/>
    </location>
</feature>
<dbReference type="GO" id="GO:0072583">
    <property type="term" value="P:clathrin-dependent endocytosis"/>
    <property type="evidence" value="ECO:0007669"/>
    <property type="project" value="TreeGrafter"/>
</dbReference>
<dbReference type="GO" id="GO:0030276">
    <property type="term" value="F:clathrin binding"/>
    <property type="evidence" value="ECO:0007669"/>
    <property type="project" value="TreeGrafter"/>
</dbReference>
<dbReference type="eggNOG" id="KOG1124">
    <property type="taxonomic scope" value="Eukaryota"/>
</dbReference>
<sequence length="682" mass="76607">MSDIFADLLKNEKGSSKPENSMSLNERLNASRSSTPQNQNGLDLDFLDRYMNDSKQRQATNSGSCNGGSAGVQMKEDNDDDLFGLGSMKPLVSQSIPQQTAPTSKSVCPEVDLFEDFFGQTVKSDAPMPKEQSKKMSDTPRETPHASPSQQSLRDSALAELVDMGFSLERANAALDSTNSGHDLDSAINYLMNEANNKNRATDWSNSRQPNDDIGDIVNDLSSQLMSTASFLFNSGKKKLQEGVEMYRKQKIQSNGGKPLWMKNQEQYRSDPRTATIGFEDGFEDDFDDEVIRKLVNKQREGEQKLKSQRETNKVSRENTLAASSFTQDSDIYVSSSRHRRNKIPTSIQTSTSTPPLEVKSKQTAPVSDTPSLIDTSTAPQSAFETLPLNSAQSMEYMHAKKKAEEMFKAGDYTSALEYYNSGSNVIPLDHPYQIILHSNIALTYSKLGNPKDQLASTDRGLELIKKLTNGSSVSSLAQFNIENTNLRKLWIKLMVKRAESLENLEKWSEAKLVYETLIGHGEGSKPVMDGKNRCNKVLNPVRSRPKPIVPKSSKHTAKDNEKLKRVQDMNKQKVQEDEQKFKLHDHIEEQLNSWRAGNKDNIRALICSLDKILWPELNWKPVQLTDLVMDKKVKIFYMKAVAKTHPDKVPSTETIEHKMIANGVFITLNEAWEIFKAEKGM</sequence>
<evidence type="ECO:0000259" key="2">
    <source>
        <dbReference type="PROSITE" id="PS50030"/>
    </source>
</evidence>
<reference evidence="4" key="1">
    <citation type="journal article" date="2014" name="Microb. Cell Fact.">
        <title>Exploiting Issatchenkia orientalis SD108 for succinic acid production.</title>
        <authorList>
            <person name="Xiao H."/>
            <person name="Shao Z."/>
            <person name="Jiang Y."/>
            <person name="Dole S."/>
            <person name="Zhao H."/>
        </authorList>
    </citation>
    <scope>NUCLEOTIDE SEQUENCE [LARGE SCALE GENOMIC DNA]</scope>
    <source>
        <strain evidence="4">SD108</strain>
    </source>
</reference>
<dbReference type="AlphaFoldDB" id="A0A099P506"/>
<feature type="compositionally biased region" description="Basic and acidic residues" evidence="1">
    <location>
        <begin position="299"/>
        <end position="317"/>
    </location>
</feature>
<dbReference type="Gene3D" id="1.10.287.110">
    <property type="entry name" value="DnaJ domain"/>
    <property type="match status" value="1"/>
</dbReference>
<comment type="caution">
    <text evidence="3">The sequence shown here is derived from an EMBL/GenBank/DDBJ whole genome shotgun (WGS) entry which is preliminary data.</text>
</comment>
<evidence type="ECO:0000313" key="4">
    <source>
        <dbReference type="Proteomes" id="UP000029867"/>
    </source>
</evidence>
<proteinExistence type="predicted"/>
<dbReference type="CDD" id="cd14291">
    <property type="entry name" value="UBA1_NUB1_like"/>
    <property type="match status" value="1"/>
</dbReference>
<dbReference type="PROSITE" id="PS50030">
    <property type="entry name" value="UBA"/>
    <property type="match status" value="1"/>
</dbReference>
<evidence type="ECO:0000313" key="3">
    <source>
        <dbReference type="EMBL" id="KGK39307.1"/>
    </source>
</evidence>
<dbReference type="SUPFAM" id="SSF48452">
    <property type="entry name" value="TPR-like"/>
    <property type="match status" value="1"/>
</dbReference>
<feature type="region of interest" description="Disordered" evidence="1">
    <location>
        <begin position="121"/>
        <end position="153"/>
    </location>
</feature>
<feature type="compositionally biased region" description="Basic and acidic residues" evidence="1">
    <location>
        <begin position="46"/>
        <end position="56"/>
    </location>
</feature>
<dbReference type="InterPro" id="IPR009060">
    <property type="entry name" value="UBA-like_sf"/>
</dbReference>
<dbReference type="VEuPathDB" id="FungiDB:C5L36_0B11210"/>
<dbReference type="eggNOG" id="KOG0431">
    <property type="taxonomic scope" value="Eukaryota"/>
</dbReference>
<dbReference type="GO" id="GO:0005737">
    <property type="term" value="C:cytoplasm"/>
    <property type="evidence" value="ECO:0007669"/>
    <property type="project" value="TreeGrafter"/>
</dbReference>
<dbReference type="Proteomes" id="UP000029867">
    <property type="component" value="Unassembled WGS sequence"/>
</dbReference>
<feature type="compositionally biased region" description="Low complexity" evidence="1">
    <location>
        <begin position="344"/>
        <end position="356"/>
    </location>
</feature>
<feature type="compositionally biased region" description="Basic and acidic residues" evidence="1">
    <location>
        <begin position="131"/>
        <end position="144"/>
    </location>
</feature>
<dbReference type="FunFam" id="1.10.287.110:FF:000002">
    <property type="entry name" value="putative tyrosine-protein phosphatase auxilin isoform X2"/>
    <property type="match status" value="1"/>
</dbReference>
<feature type="compositionally biased region" description="Polar residues" evidence="1">
    <location>
        <begin position="362"/>
        <end position="378"/>
    </location>
</feature>
<evidence type="ECO:0000256" key="1">
    <source>
        <dbReference type="SAM" id="MobiDB-lite"/>
    </source>
</evidence>
<dbReference type="GO" id="GO:0072318">
    <property type="term" value="P:clathrin coat disassembly"/>
    <property type="evidence" value="ECO:0007669"/>
    <property type="project" value="TreeGrafter"/>
</dbReference>
<accession>A0A099P506</accession>
<dbReference type="HOGENOM" id="CLU_005723_2_0_1"/>
<dbReference type="EMBL" id="JQFK01000010">
    <property type="protein sequence ID" value="KGK39307.1"/>
    <property type="molecule type" value="Genomic_DNA"/>
</dbReference>
<organism evidence="3 4">
    <name type="scientific">Pichia kudriavzevii</name>
    <name type="common">Yeast</name>
    <name type="synonym">Issatchenkia orientalis</name>
    <dbReference type="NCBI Taxonomy" id="4909"/>
    <lineage>
        <taxon>Eukaryota</taxon>
        <taxon>Fungi</taxon>
        <taxon>Dikarya</taxon>
        <taxon>Ascomycota</taxon>
        <taxon>Saccharomycotina</taxon>
        <taxon>Pichiomycetes</taxon>
        <taxon>Pichiales</taxon>
        <taxon>Pichiaceae</taxon>
        <taxon>Pichia</taxon>
    </lineage>
</organism>
<dbReference type="SMART" id="SM00165">
    <property type="entry name" value="UBA"/>
    <property type="match status" value="1"/>
</dbReference>
<dbReference type="Gene3D" id="1.25.40.10">
    <property type="entry name" value="Tetratricopeptide repeat domain"/>
    <property type="match status" value="1"/>
</dbReference>
<name>A0A099P506_PICKU</name>
<dbReference type="PANTHER" id="PTHR23172">
    <property type="entry name" value="AUXILIN/CYCLIN G-ASSOCIATED KINASE-RELATED"/>
    <property type="match status" value="1"/>
</dbReference>
<dbReference type="PANTHER" id="PTHR23172:SF19">
    <property type="entry name" value="J DOMAIN-CONTAINING PROTEIN"/>
    <property type="match status" value="1"/>
</dbReference>
<feature type="region of interest" description="Disordered" evidence="1">
    <location>
        <begin position="538"/>
        <end position="562"/>
    </location>
</feature>
<dbReference type="Gene3D" id="1.10.8.10">
    <property type="entry name" value="DNA helicase RuvA subunit, C-terminal domain"/>
    <property type="match status" value="1"/>
</dbReference>
<gene>
    <name evidence="3" type="ORF">JL09_g1548</name>
</gene>
<feature type="domain" description="UBA" evidence="2">
    <location>
        <begin position="152"/>
        <end position="194"/>
    </location>
</feature>
<dbReference type="SUPFAM" id="SSF46934">
    <property type="entry name" value="UBA-like"/>
    <property type="match status" value="1"/>
</dbReference>
<dbReference type="InterPro" id="IPR011990">
    <property type="entry name" value="TPR-like_helical_dom_sf"/>
</dbReference>
<feature type="compositionally biased region" description="Polar residues" evidence="1">
    <location>
        <begin position="318"/>
        <end position="336"/>
    </location>
</feature>
<feature type="region of interest" description="Disordered" evidence="1">
    <location>
        <begin position="299"/>
        <end position="378"/>
    </location>
</feature>
<feature type="region of interest" description="Disordered" evidence="1">
    <location>
        <begin position="1"/>
        <end position="80"/>
    </location>
</feature>
<dbReference type="SUPFAM" id="SSF46565">
    <property type="entry name" value="Chaperone J-domain"/>
    <property type="match status" value="1"/>
</dbReference>
<protein>
    <recommendedName>
        <fullName evidence="2">UBA domain-containing protein</fullName>
    </recommendedName>
</protein>
<dbReference type="GO" id="GO:0031982">
    <property type="term" value="C:vesicle"/>
    <property type="evidence" value="ECO:0007669"/>
    <property type="project" value="TreeGrafter"/>
</dbReference>
<dbReference type="InterPro" id="IPR015940">
    <property type="entry name" value="UBA"/>
</dbReference>
<dbReference type="InterPro" id="IPR036869">
    <property type="entry name" value="J_dom_sf"/>
</dbReference>